<evidence type="ECO:0000256" key="1">
    <source>
        <dbReference type="SAM" id="MobiDB-lite"/>
    </source>
</evidence>
<feature type="region of interest" description="Disordered" evidence="1">
    <location>
        <begin position="28"/>
        <end position="85"/>
    </location>
</feature>
<dbReference type="EMBL" id="CP068570">
    <property type="protein sequence ID" value="QQZ48704.1"/>
    <property type="molecule type" value="Genomic_DNA"/>
</dbReference>
<protein>
    <submittedName>
        <fullName evidence="2">Uncharacterized protein</fullName>
    </submittedName>
</protein>
<reference evidence="2" key="1">
    <citation type="submission" date="2021-01" db="EMBL/GenBank/DDBJ databases">
        <title>Genome sequence of Phenylobacterium sp. 20VBR1 isolated from a valley glaceir, Ny-Alesund, Svalbard.</title>
        <authorList>
            <person name="Thomas F.A."/>
            <person name="Krishnan K.P."/>
            <person name="Sinha R.K."/>
        </authorList>
    </citation>
    <scope>NUCLEOTIDE SEQUENCE</scope>
    <source>
        <strain evidence="2">20VBR1</strain>
    </source>
</reference>
<name>A0A974P1K1_9CAUL</name>
<organism evidence="2">
    <name type="scientific">Phenylobacterium glaciei</name>
    <dbReference type="NCBI Taxonomy" id="2803784"/>
    <lineage>
        <taxon>Bacteria</taxon>
        <taxon>Pseudomonadati</taxon>
        <taxon>Pseudomonadota</taxon>
        <taxon>Alphaproteobacteria</taxon>
        <taxon>Caulobacterales</taxon>
        <taxon>Caulobacteraceae</taxon>
        <taxon>Phenylobacterium</taxon>
    </lineage>
</organism>
<evidence type="ECO:0000313" key="2">
    <source>
        <dbReference type="EMBL" id="QQZ48704.1"/>
    </source>
</evidence>
<proteinExistence type="predicted"/>
<dbReference type="AlphaFoldDB" id="A0A974P1K1"/>
<accession>A0A974P1K1</accession>
<sequence>MASLMVGRGGAFRGAAPGARLLVADVYGSSPPAARRRSSPRPWPGWRRTRSRSSISAWWVRPPDPAGRRERSRRPRPSGGGRRWQ</sequence>
<gene>
    <name evidence="2" type="ORF">JKL49_14610</name>
</gene>